<accession>A0A1S4E0Z0</accession>
<dbReference type="AlphaFoldDB" id="A0A1S4E0Z0"/>
<dbReference type="KEGG" id="cmo:107991459"/>
<dbReference type="InParanoid" id="A0A1S4E0Z0"/>
<protein>
    <submittedName>
        <fullName evidence="3">Secreted RxLR effector protein 161-like</fullName>
    </submittedName>
</protein>
<dbReference type="Proteomes" id="UP001652600">
    <property type="component" value="Chromosome 6"/>
</dbReference>
<dbReference type="Pfam" id="PF07727">
    <property type="entry name" value="RVT_2"/>
    <property type="match status" value="1"/>
</dbReference>
<dbReference type="PANTHER" id="PTHR11439:SF486">
    <property type="entry name" value="RLK (RECEPTOR-LIKE KINASE) PROTEIN, PUTATIVE-RELATED"/>
    <property type="match status" value="1"/>
</dbReference>
<evidence type="ECO:0000313" key="3">
    <source>
        <dbReference type="RefSeq" id="XP_016901893.1"/>
    </source>
</evidence>
<keyword evidence="2" id="KW-1185">Reference proteome</keyword>
<name>A0A1S4E0Z0_CUCME</name>
<evidence type="ECO:0000313" key="2">
    <source>
        <dbReference type="Proteomes" id="UP001652600"/>
    </source>
</evidence>
<dbReference type="RefSeq" id="XP_016901893.1">
    <property type="nucleotide sequence ID" value="XM_017046404.1"/>
</dbReference>
<gene>
    <name evidence="3" type="primary">LOC107991459</name>
</gene>
<dbReference type="PANTHER" id="PTHR11439">
    <property type="entry name" value="GAG-POL-RELATED RETROTRANSPOSON"/>
    <property type="match status" value="1"/>
</dbReference>
<organism evidence="2 3">
    <name type="scientific">Cucumis melo</name>
    <name type="common">Muskmelon</name>
    <dbReference type="NCBI Taxonomy" id="3656"/>
    <lineage>
        <taxon>Eukaryota</taxon>
        <taxon>Viridiplantae</taxon>
        <taxon>Streptophyta</taxon>
        <taxon>Embryophyta</taxon>
        <taxon>Tracheophyta</taxon>
        <taxon>Spermatophyta</taxon>
        <taxon>Magnoliopsida</taxon>
        <taxon>eudicotyledons</taxon>
        <taxon>Gunneridae</taxon>
        <taxon>Pentapetalae</taxon>
        <taxon>rosids</taxon>
        <taxon>fabids</taxon>
        <taxon>Cucurbitales</taxon>
        <taxon>Cucurbitaceae</taxon>
        <taxon>Benincaseae</taxon>
        <taxon>Cucumis</taxon>
    </lineage>
</organism>
<proteinExistence type="predicted"/>
<evidence type="ECO:0000259" key="1">
    <source>
        <dbReference type="Pfam" id="PF07727"/>
    </source>
</evidence>
<feature type="domain" description="Reverse transcriptase Ty1/copia-type" evidence="1">
    <location>
        <begin position="19"/>
        <end position="85"/>
    </location>
</feature>
<sequence>MRDSPHIYHNKSTSEEAWIKRMFIYRQDIEFLIVQIYVDDIIFGGTSSDYVEKFVCQMKGEFEMSMVGELTFFLGFQIRQEATASRPDIAFAVGVCDRYQADPCSSHLYSAKHILKYITGYCDADWDGCSDDQKSTSGGCFFWGTT</sequence>
<dbReference type="OrthoDB" id="418237at2759"/>
<dbReference type="InterPro" id="IPR013103">
    <property type="entry name" value="RVT_2"/>
</dbReference>
<dbReference type="GeneID" id="107991459"/>
<reference evidence="3" key="1">
    <citation type="submission" date="2025-08" db="UniProtKB">
        <authorList>
            <consortium name="RefSeq"/>
        </authorList>
    </citation>
    <scope>IDENTIFICATION</scope>
    <source>
        <tissue evidence="3">Stem</tissue>
    </source>
</reference>